<organism evidence="1 2">
    <name type="scientific">Astathelohania contejeani</name>
    <dbReference type="NCBI Taxonomy" id="164912"/>
    <lineage>
        <taxon>Eukaryota</taxon>
        <taxon>Fungi</taxon>
        <taxon>Fungi incertae sedis</taxon>
        <taxon>Microsporidia</taxon>
        <taxon>Astathelohaniidae</taxon>
        <taxon>Astathelohania</taxon>
    </lineage>
</organism>
<dbReference type="Proteomes" id="UP001516464">
    <property type="component" value="Unassembled WGS sequence"/>
</dbReference>
<gene>
    <name evidence="1" type="ORF">TCON_2036</name>
</gene>
<dbReference type="EMBL" id="SBIQ01000188">
    <property type="protein sequence ID" value="KAF7682748.1"/>
    <property type="molecule type" value="Genomic_DNA"/>
</dbReference>
<sequence length="150" mass="18167">MEINNRTIYDIKNQRNIQQNLQGIGLKKQIRQYYLQESISNVMNTNSRNKYELEIGKQPFDSTNKSCNSSKYYNVQPYRDFYRSAQYFKTRNNVNYYEAQVYSQVYKPQFCEYHEHRRKNNSYDNYFDSDKYLVMDAALGLLKLSRDSFD</sequence>
<evidence type="ECO:0000313" key="1">
    <source>
        <dbReference type="EMBL" id="KAF7682748.1"/>
    </source>
</evidence>
<reference evidence="1 2" key="1">
    <citation type="submission" date="2019-01" db="EMBL/GenBank/DDBJ databases">
        <title>Genomes sequencing and comparative genomics of infectious freshwater microsporidia, Cucumispora dikerogammari and Thelohania contejeani.</title>
        <authorList>
            <person name="Cormier A."/>
            <person name="Giraud I."/>
            <person name="Wattier R."/>
            <person name="Teixeira M."/>
            <person name="Grandjean F."/>
            <person name="Rigaud T."/>
            <person name="Cordaux R."/>
        </authorList>
    </citation>
    <scope>NUCLEOTIDE SEQUENCE [LARGE SCALE GENOMIC DNA]</scope>
    <source>
        <strain evidence="1">T1</strain>
        <tissue evidence="1">Spores</tissue>
    </source>
</reference>
<name>A0ABQ7HX55_9MICR</name>
<protein>
    <submittedName>
        <fullName evidence="1">Uncharacterized protein</fullName>
    </submittedName>
</protein>
<comment type="caution">
    <text evidence="1">The sequence shown here is derived from an EMBL/GenBank/DDBJ whole genome shotgun (WGS) entry which is preliminary data.</text>
</comment>
<keyword evidence="2" id="KW-1185">Reference proteome</keyword>
<accession>A0ABQ7HX55</accession>
<evidence type="ECO:0000313" key="2">
    <source>
        <dbReference type="Proteomes" id="UP001516464"/>
    </source>
</evidence>
<proteinExistence type="predicted"/>